<feature type="domain" description="VOC" evidence="2">
    <location>
        <begin position="17"/>
        <end position="144"/>
    </location>
</feature>
<dbReference type="InterPro" id="IPR004360">
    <property type="entry name" value="Glyas_Fos-R_dOase_dom"/>
</dbReference>
<dbReference type="Pfam" id="PF13669">
    <property type="entry name" value="Glyoxalase_4"/>
    <property type="match status" value="1"/>
</dbReference>
<evidence type="ECO:0000256" key="1">
    <source>
        <dbReference type="ARBA" id="ARBA00022723"/>
    </source>
</evidence>
<organism evidence="3">
    <name type="scientific">marine sediment metagenome</name>
    <dbReference type="NCBI Taxonomy" id="412755"/>
    <lineage>
        <taxon>unclassified sequences</taxon>
        <taxon>metagenomes</taxon>
        <taxon>ecological metagenomes</taxon>
    </lineage>
</organism>
<dbReference type="GO" id="GO:0046872">
    <property type="term" value="F:metal ion binding"/>
    <property type="evidence" value="ECO:0007669"/>
    <property type="project" value="UniProtKB-KW"/>
</dbReference>
<dbReference type="Gene3D" id="3.10.180.10">
    <property type="entry name" value="2,3-Dihydroxybiphenyl 1,2-Dioxygenase, domain 1"/>
    <property type="match status" value="2"/>
</dbReference>
<dbReference type="EMBL" id="LAZR01023716">
    <property type="protein sequence ID" value="KKL77562.1"/>
    <property type="molecule type" value="Genomic_DNA"/>
</dbReference>
<proteinExistence type="predicted"/>
<dbReference type="InterPro" id="IPR051785">
    <property type="entry name" value="MMCE/EMCE_epimerase"/>
</dbReference>
<protein>
    <recommendedName>
        <fullName evidence="2">VOC domain-containing protein</fullName>
    </recommendedName>
</protein>
<dbReference type="PROSITE" id="PS51819">
    <property type="entry name" value="VOC"/>
    <property type="match status" value="2"/>
</dbReference>
<name>A0A0F9HQY0_9ZZZZ</name>
<feature type="domain" description="VOC" evidence="2">
    <location>
        <begin position="157"/>
        <end position="275"/>
    </location>
</feature>
<dbReference type="Pfam" id="PF00903">
    <property type="entry name" value="Glyoxalase"/>
    <property type="match status" value="1"/>
</dbReference>
<dbReference type="GO" id="GO:0004493">
    <property type="term" value="F:methylmalonyl-CoA epimerase activity"/>
    <property type="evidence" value="ECO:0007669"/>
    <property type="project" value="TreeGrafter"/>
</dbReference>
<reference evidence="3" key="1">
    <citation type="journal article" date="2015" name="Nature">
        <title>Complex archaea that bridge the gap between prokaryotes and eukaryotes.</title>
        <authorList>
            <person name="Spang A."/>
            <person name="Saw J.H."/>
            <person name="Jorgensen S.L."/>
            <person name="Zaremba-Niedzwiedzka K."/>
            <person name="Martijn J."/>
            <person name="Lind A.E."/>
            <person name="van Eijk R."/>
            <person name="Schleper C."/>
            <person name="Guy L."/>
            <person name="Ettema T.J."/>
        </authorList>
    </citation>
    <scope>NUCLEOTIDE SEQUENCE</scope>
</reference>
<accession>A0A0F9HQY0</accession>
<keyword evidence="1" id="KW-0479">Metal-binding</keyword>
<dbReference type="AlphaFoldDB" id="A0A0F9HQY0"/>
<dbReference type="GO" id="GO:0046491">
    <property type="term" value="P:L-methylmalonyl-CoA metabolic process"/>
    <property type="evidence" value="ECO:0007669"/>
    <property type="project" value="TreeGrafter"/>
</dbReference>
<gene>
    <name evidence="3" type="ORF">LCGC14_2033660</name>
</gene>
<sequence length="275" mass="31162">MKDGKEKLSGCDTIYKQIDHIALAVYDIEQAAALFTNVFRLDLVMGLSCPPDGVHTNLVFSLGPQNELELMGPRGGKGFLIDFLKKHGEGFHHLALRVTDIDQATHQLEEKGVRIFGKTMHKGMRFTFLHPSLTLRVGMQLVQRKLQKPASNPMIKHLDHVAIGINSLEKGRDFFLHKLGAKRITSARDERFDCSYDRFVVGNARFDLLYDFQNNSSEGVPEGIHHLALEVGNLSEAIRQLKHFGIEPLDRWSDSKSIFLHPNKMYGCLWELSQL</sequence>
<dbReference type="InterPro" id="IPR029068">
    <property type="entry name" value="Glyas_Bleomycin-R_OHBP_Dase"/>
</dbReference>
<dbReference type="SUPFAM" id="SSF54593">
    <property type="entry name" value="Glyoxalase/Bleomycin resistance protein/Dihydroxybiphenyl dioxygenase"/>
    <property type="match status" value="2"/>
</dbReference>
<evidence type="ECO:0000313" key="3">
    <source>
        <dbReference type="EMBL" id="KKL77562.1"/>
    </source>
</evidence>
<dbReference type="PANTHER" id="PTHR43048:SF3">
    <property type="entry name" value="METHYLMALONYL-COA EPIMERASE, MITOCHONDRIAL"/>
    <property type="match status" value="1"/>
</dbReference>
<evidence type="ECO:0000259" key="2">
    <source>
        <dbReference type="PROSITE" id="PS51819"/>
    </source>
</evidence>
<dbReference type="PANTHER" id="PTHR43048">
    <property type="entry name" value="METHYLMALONYL-COA EPIMERASE"/>
    <property type="match status" value="1"/>
</dbReference>
<comment type="caution">
    <text evidence="3">The sequence shown here is derived from an EMBL/GenBank/DDBJ whole genome shotgun (WGS) entry which is preliminary data.</text>
</comment>
<dbReference type="InterPro" id="IPR037523">
    <property type="entry name" value="VOC_core"/>
</dbReference>